<evidence type="ECO:0000313" key="1">
    <source>
        <dbReference type="EMBL" id="OOV26839.1"/>
    </source>
</evidence>
<dbReference type="AlphaFoldDB" id="A0A1T1CDS9"/>
<dbReference type="Proteomes" id="UP000242636">
    <property type="component" value="Unassembled WGS sequence"/>
</dbReference>
<comment type="caution">
    <text evidence="1">The sequence shown here is derived from an EMBL/GenBank/DDBJ whole genome shotgun (WGS) entry which is preliminary data.</text>
</comment>
<evidence type="ECO:0000313" key="2">
    <source>
        <dbReference type="Proteomes" id="UP000242636"/>
    </source>
</evidence>
<reference evidence="1 2" key="1">
    <citation type="submission" date="2017-02" db="EMBL/GenBank/DDBJ databases">
        <title>Draft Genome Sequences of 'Candidatus Synechococcus spongiarum', Cyanobacterial Symbionts of the Mediterranean Sponge Aplysina aerophoba from two locations.</title>
        <authorList>
            <person name="Slaby B.M."/>
            <person name="Hentschel U."/>
        </authorList>
    </citation>
    <scope>NUCLEOTIDE SEQUENCE [LARGE SCALE GENOMIC DNA]</scope>
    <source>
        <strain evidence="1">LMB bulk15M</strain>
    </source>
</reference>
<keyword evidence="2" id="KW-1185">Reference proteome</keyword>
<protein>
    <submittedName>
        <fullName evidence="1">Uncharacterized protein</fullName>
    </submittedName>
</protein>
<name>A0A1T1CDS9_9SYNE</name>
<sequence length="21" mass="2266">MLGRKNTASEEAFLKEGGLLT</sequence>
<accession>A0A1T1CDS9</accession>
<gene>
    <name evidence="1" type="ORF">BV61_06300</name>
</gene>
<organism evidence="1 2">
    <name type="scientific">Candidatus Synechococcus spongiarum LMB bulk15M</name>
    <dbReference type="NCBI Taxonomy" id="1943582"/>
    <lineage>
        <taxon>Bacteria</taxon>
        <taxon>Bacillati</taxon>
        <taxon>Cyanobacteriota</taxon>
        <taxon>Cyanophyceae</taxon>
        <taxon>Synechococcales</taxon>
        <taxon>Synechococcaceae</taxon>
        <taxon>Synechococcus</taxon>
    </lineage>
</organism>
<dbReference type="EMBL" id="MWLD01000072">
    <property type="protein sequence ID" value="OOV26839.1"/>
    <property type="molecule type" value="Genomic_DNA"/>
</dbReference>
<proteinExistence type="predicted"/>